<proteinExistence type="predicted"/>
<evidence type="ECO:0000313" key="2">
    <source>
        <dbReference type="EMBL" id="WZN59572.1"/>
    </source>
</evidence>
<dbReference type="EMBL" id="CP151502">
    <property type="protein sequence ID" value="WZN59572.1"/>
    <property type="molecule type" value="Genomic_DNA"/>
</dbReference>
<feature type="compositionally biased region" description="Polar residues" evidence="1">
    <location>
        <begin position="380"/>
        <end position="395"/>
    </location>
</feature>
<feature type="compositionally biased region" description="Basic and acidic residues" evidence="1">
    <location>
        <begin position="290"/>
        <end position="303"/>
    </location>
</feature>
<feature type="compositionally biased region" description="Basic and acidic residues" evidence="1">
    <location>
        <begin position="404"/>
        <end position="413"/>
    </location>
</feature>
<dbReference type="AlphaFoldDB" id="A0AAX4NZU0"/>
<dbReference type="Proteomes" id="UP001472866">
    <property type="component" value="Chromosome 02"/>
</dbReference>
<gene>
    <name evidence="2" type="ORF">HKI87_02g10980</name>
</gene>
<evidence type="ECO:0000256" key="1">
    <source>
        <dbReference type="SAM" id="MobiDB-lite"/>
    </source>
</evidence>
<evidence type="ECO:0000313" key="3">
    <source>
        <dbReference type="Proteomes" id="UP001472866"/>
    </source>
</evidence>
<accession>A0AAX4NZU0</accession>
<organism evidence="2 3">
    <name type="scientific">Chloropicon roscoffensis</name>
    <dbReference type="NCBI Taxonomy" id="1461544"/>
    <lineage>
        <taxon>Eukaryota</taxon>
        <taxon>Viridiplantae</taxon>
        <taxon>Chlorophyta</taxon>
        <taxon>Chloropicophyceae</taxon>
        <taxon>Chloropicales</taxon>
        <taxon>Chloropicaceae</taxon>
        <taxon>Chloropicon</taxon>
    </lineage>
</organism>
<protein>
    <submittedName>
        <fullName evidence="2">Uncharacterized protein</fullName>
    </submittedName>
</protein>
<feature type="compositionally biased region" description="Basic and acidic residues" evidence="1">
    <location>
        <begin position="370"/>
        <end position="379"/>
    </location>
</feature>
<feature type="region of interest" description="Disordered" evidence="1">
    <location>
        <begin position="290"/>
        <end position="332"/>
    </location>
</feature>
<name>A0AAX4NZU0_9CHLO</name>
<reference evidence="2 3" key="1">
    <citation type="submission" date="2024-03" db="EMBL/GenBank/DDBJ databases">
        <title>Complete genome sequence of the green alga Chloropicon roscoffensis RCC1871.</title>
        <authorList>
            <person name="Lemieux C."/>
            <person name="Pombert J.-F."/>
            <person name="Otis C."/>
            <person name="Turmel M."/>
        </authorList>
    </citation>
    <scope>NUCLEOTIDE SEQUENCE [LARGE SCALE GENOMIC DNA]</scope>
    <source>
        <strain evidence="2 3">RCC1871</strain>
    </source>
</reference>
<feature type="region of interest" description="Disordered" evidence="1">
    <location>
        <begin position="368"/>
        <end position="425"/>
    </location>
</feature>
<keyword evidence="3" id="KW-1185">Reference proteome</keyword>
<sequence length="633" mass="70504">MASKFVRPRHKDEVLGAATESVRRARTAAAKDFTTMRENFVNTRTWRYYQEAERGADEPVVVSTPCDGAVVDAGERREVTRSGLTPANSGSKKPVATDPWALGLSFVFESTLDLETLRRSLRYIEAGKRFLLSLGDRDASHCPEEPALSEVADKEDIDSIFSKLEEVRRRTPPASAHAVDCSPLQDVLLEEVTGRALHCDVSSNDGIFRSEVPGPVGKVRITLIFDPSFASAIRVWVDGVPVCAKSPSVLDLGSPGSDSEFTIEIEYPESDSTLVSDQYLLRVTRLVGEHEAARASPEKEHRQTSISRPRSPLTRIASSREPSLGAGVEDESLRQLERQLERLERHLELGPASVGTAGSAMRRGVLAKVQVEDREDASGTRRTLTPKSPLATQVFSSSSSDEETSSRGSRESVAEAQGYASPAGSVETNYSSLEEAHRNIHNIKLGLRARIAGRQGRDRVSVATERILRMERAMKKRTEDVRGEIDSFRTELGERDTRAREEAAQRQRDLEARTDRGIAEVRGDLERFSEGVRGSIAKERELIQRTTVDLERRLSDKVGGLVALLESVQRTALESSNRVDQRLKMGEERFEQIRWDVSRLDGRLTEMKAKEDEFRASVLEDISALEQLMHRQR</sequence>